<evidence type="ECO:0000313" key="7">
    <source>
        <dbReference type="Proteomes" id="UP001164459"/>
    </source>
</evidence>
<dbReference type="Pfam" id="PF00106">
    <property type="entry name" value="adh_short"/>
    <property type="match status" value="1"/>
</dbReference>
<keyword evidence="7" id="KW-1185">Reference proteome</keyword>
<keyword evidence="2" id="KW-0521">NADP</keyword>
<dbReference type="PANTHER" id="PTHR43490">
    <property type="entry name" value="(+)-NEOMENTHOL DEHYDROGENASE"/>
    <property type="match status" value="1"/>
</dbReference>
<dbReference type="EMBL" id="CP114040">
    <property type="protein sequence ID" value="WAS90937.1"/>
    <property type="molecule type" value="Genomic_DNA"/>
</dbReference>
<proteinExistence type="inferred from homology"/>
<name>A0ABY7GVF9_9BACT</name>
<dbReference type="RefSeq" id="WP_269033264.1">
    <property type="nucleotide sequence ID" value="NZ_CP114040.1"/>
</dbReference>
<comment type="similarity">
    <text evidence="1 4">Belongs to the short-chain dehydrogenases/reductases (SDR) family.</text>
</comment>
<dbReference type="Gene3D" id="3.40.50.720">
    <property type="entry name" value="NAD(P)-binding Rossmann-like Domain"/>
    <property type="match status" value="1"/>
</dbReference>
<dbReference type="InterPro" id="IPR020904">
    <property type="entry name" value="Sc_DH/Rdtase_CS"/>
</dbReference>
<dbReference type="InterPro" id="IPR057326">
    <property type="entry name" value="KR_dom"/>
</dbReference>
<evidence type="ECO:0000256" key="4">
    <source>
        <dbReference type="RuleBase" id="RU000363"/>
    </source>
</evidence>
<reference evidence="6" key="1">
    <citation type="submission" date="2022-11" db="EMBL/GenBank/DDBJ databases">
        <title>Minimal conservation of predation-associated metabolite biosynthetic gene clusters underscores biosynthetic potential of Myxococcota including descriptions for ten novel species: Archangium lansinium sp. nov., Myxococcus landrumus sp. nov., Nannocystis bai.</title>
        <authorList>
            <person name="Ahearne A."/>
            <person name="Stevens C."/>
            <person name="Dowd S."/>
        </authorList>
    </citation>
    <scope>NUCLEOTIDE SEQUENCE</scope>
    <source>
        <strain evidence="6">Fl3</strain>
    </source>
</reference>
<evidence type="ECO:0000256" key="1">
    <source>
        <dbReference type="ARBA" id="ARBA00006484"/>
    </source>
</evidence>
<evidence type="ECO:0000256" key="3">
    <source>
        <dbReference type="ARBA" id="ARBA00023002"/>
    </source>
</evidence>
<dbReference type="PRINTS" id="PR00081">
    <property type="entry name" value="GDHRDH"/>
</dbReference>
<evidence type="ECO:0000256" key="2">
    <source>
        <dbReference type="ARBA" id="ARBA00022857"/>
    </source>
</evidence>
<organism evidence="6 7">
    <name type="scientific">Nannocystis punicea</name>
    <dbReference type="NCBI Taxonomy" id="2995304"/>
    <lineage>
        <taxon>Bacteria</taxon>
        <taxon>Pseudomonadati</taxon>
        <taxon>Myxococcota</taxon>
        <taxon>Polyangia</taxon>
        <taxon>Nannocystales</taxon>
        <taxon>Nannocystaceae</taxon>
        <taxon>Nannocystis</taxon>
    </lineage>
</organism>
<dbReference type="PROSITE" id="PS00061">
    <property type="entry name" value="ADH_SHORT"/>
    <property type="match status" value="1"/>
</dbReference>
<feature type="domain" description="Ketoreductase" evidence="5">
    <location>
        <begin position="19"/>
        <end position="215"/>
    </location>
</feature>
<dbReference type="SUPFAM" id="SSF51735">
    <property type="entry name" value="NAD(P)-binding Rossmann-fold domains"/>
    <property type="match status" value="1"/>
</dbReference>
<sequence>MNDKVPGSDSTPPARVTTRVALVTGANKGIGLEIARQLARAGVFVIIGARDPGRASAAVDGLAQQGLAAQAVRIDLEDEASIAAAAESIAAEHGRLDILVNNAGIIDSEDGPPSAASLAAVRKIMNTNFVGTLAVTQAMLPLLRQSPAARIVNLSSSLGSLTLNGDRTSPYYSARLIGYNASKAALNMLTVQLGEELRDTPIVVTSVSPGYVKTELTGHKGFLTAEEGARLPVEHALLGPDAVSGRFVEASGETPW</sequence>
<evidence type="ECO:0000313" key="6">
    <source>
        <dbReference type="EMBL" id="WAS90937.1"/>
    </source>
</evidence>
<dbReference type="Proteomes" id="UP001164459">
    <property type="component" value="Chromosome"/>
</dbReference>
<dbReference type="SMART" id="SM00822">
    <property type="entry name" value="PKS_KR"/>
    <property type="match status" value="1"/>
</dbReference>
<dbReference type="InterPro" id="IPR036291">
    <property type="entry name" value="NAD(P)-bd_dom_sf"/>
</dbReference>
<dbReference type="InterPro" id="IPR002347">
    <property type="entry name" value="SDR_fam"/>
</dbReference>
<gene>
    <name evidence="6" type="ORF">O0S08_32510</name>
</gene>
<dbReference type="PANTHER" id="PTHR43490:SF99">
    <property type="entry name" value="SHORT-CHAIN DEHYDROGENASE_REDUCTASE"/>
    <property type="match status" value="1"/>
</dbReference>
<evidence type="ECO:0000259" key="5">
    <source>
        <dbReference type="SMART" id="SM00822"/>
    </source>
</evidence>
<protein>
    <submittedName>
        <fullName evidence="6">SDR family NAD(P)-dependent oxidoreductase</fullName>
    </submittedName>
</protein>
<accession>A0ABY7GVF9</accession>
<keyword evidence="3" id="KW-0560">Oxidoreductase</keyword>
<dbReference type="PRINTS" id="PR00080">
    <property type="entry name" value="SDRFAMILY"/>
</dbReference>